<dbReference type="OrthoDB" id="3526217at2"/>
<evidence type="ECO:0000313" key="7">
    <source>
        <dbReference type="Proteomes" id="UP000316096"/>
    </source>
</evidence>
<evidence type="ECO:0000259" key="5">
    <source>
        <dbReference type="PROSITE" id="PS51118"/>
    </source>
</evidence>
<feature type="region of interest" description="Disordered" evidence="4">
    <location>
        <begin position="140"/>
        <end position="162"/>
    </location>
</feature>
<name>A0A543C0J2_9ACTN</name>
<evidence type="ECO:0000313" key="6">
    <source>
        <dbReference type="EMBL" id="TQL90597.1"/>
    </source>
</evidence>
<dbReference type="Proteomes" id="UP000316096">
    <property type="component" value="Unassembled WGS sequence"/>
</dbReference>
<keyword evidence="7" id="KW-1185">Reference proteome</keyword>
<evidence type="ECO:0000256" key="3">
    <source>
        <dbReference type="ARBA" id="ARBA00023163"/>
    </source>
</evidence>
<dbReference type="InterPro" id="IPR036390">
    <property type="entry name" value="WH_DNA-bd_sf"/>
</dbReference>
<dbReference type="PANTHER" id="PTHR33204">
    <property type="entry name" value="TRANSCRIPTIONAL REGULATOR, MARR FAMILY"/>
    <property type="match status" value="1"/>
</dbReference>
<evidence type="ECO:0000256" key="1">
    <source>
        <dbReference type="ARBA" id="ARBA00023015"/>
    </source>
</evidence>
<dbReference type="AlphaFoldDB" id="A0A543C0J2"/>
<dbReference type="Pfam" id="PF01638">
    <property type="entry name" value="HxlR"/>
    <property type="match status" value="1"/>
</dbReference>
<gene>
    <name evidence="6" type="ORF">FB559_7905</name>
</gene>
<keyword evidence="3" id="KW-0804">Transcription</keyword>
<dbReference type="PANTHER" id="PTHR33204:SF36">
    <property type="entry name" value="TRANSCRIPTIONAL REGULATORY PROTEIN"/>
    <property type="match status" value="1"/>
</dbReference>
<organism evidence="6 7">
    <name type="scientific">Actinoallomurus bryophytorum</name>
    <dbReference type="NCBI Taxonomy" id="1490222"/>
    <lineage>
        <taxon>Bacteria</taxon>
        <taxon>Bacillati</taxon>
        <taxon>Actinomycetota</taxon>
        <taxon>Actinomycetes</taxon>
        <taxon>Streptosporangiales</taxon>
        <taxon>Thermomonosporaceae</taxon>
        <taxon>Actinoallomurus</taxon>
    </lineage>
</organism>
<dbReference type="SUPFAM" id="SSF46785">
    <property type="entry name" value="Winged helix' DNA-binding domain"/>
    <property type="match status" value="1"/>
</dbReference>
<accession>A0A543C0J2</accession>
<reference evidence="6 7" key="1">
    <citation type="submission" date="2019-06" db="EMBL/GenBank/DDBJ databases">
        <title>Sequencing the genomes of 1000 actinobacteria strains.</title>
        <authorList>
            <person name="Klenk H.-P."/>
        </authorList>
    </citation>
    <scope>NUCLEOTIDE SEQUENCE [LARGE SCALE GENOMIC DNA]</scope>
    <source>
        <strain evidence="6 7">DSM 102200</strain>
    </source>
</reference>
<feature type="domain" description="HTH hxlR-type" evidence="5">
    <location>
        <begin position="11"/>
        <end position="108"/>
    </location>
</feature>
<dbReference type="InterPro" id="IPR002577">
    <property type="entry name" value="HTH_HxlR"/>
</dbReference>
<keyword evidence="2" id="KW-0238">DNA-binding</keyword>
<proteinExistence type="predicted"/>
<sequence>MRFTSLADMHCSIARTLDVVGEWWTLLILRDAFKGIRRFDDFQSSLGLARSVLTARLRRLTEHGVLERRAYQERPARYEYHLTDKGRALFPIIVAMLKWGDDWAPGEYGPPVILVHDTCGEAMHPVLTCPHCRGDVTTANTHGEAGPGRLAREKATTVPAAD</sequence>
<dbReference type="Gene3D" id="1.10.10.10">
    <property type="entry name" value="Winged helix-like DNA-binding domain superfamily/Winged helix DNA-binding domain"/>
    <property type="match status" value="1"/>
</dbReference>
<dbReference type="EMBL" id="VFOZ01000002">
    <property type="protein sequence ID" value="TQL90597.1"/>
    <property type="molecule type" value="Genomic_DNA"/>
</dbReference>
<keyword evidence="1" id="KW-0805">Transcription regulation</keyword>
<comment type="caution">
    <text evidence="6">The sequence shown here is derived from an EMBL/GenBank/DDBJ whole genome shotgun (WGS) entry which is preliminary data.</text>
</comment>
<dbReference type="RefSeq" id="WP_141962603.1">
    <property type="nucleotide sequence ID" value="NZ_VFOZ01000002.1"/>
</dbReference>
<evidence type="ECO:0000256" key="4">
    <source>
        <dbReference type="SAM" id="MobiDB-lite"/>
    </source>
</evidence>
<dbReference type="InterPro" id="IPR036388">
    <property type="entry name" value="WH-like_DNA-bd_sf"/>
</dbReference>
<protein>
    <submittedName>
        <fullName evidence="6">HxlR family transcriptional regulator</fullName>
    </submittedName>
</protein>
<dbReference type="PROSITE" id="PS51118">
    <property type="entry name" value="HTH_HXLR"/>
    <property type="match status" value="1"/>
</dbReference>
<dbReference type="GO" id="GO:0003677">
    <property type="term" value="F:DNA binding"/>
    <property type="evidence" value="ECO:0007669"/>
    <property type="project" value="UniProtKB-KW"/>
</dbReference>
<evidence type="ECO:0000256" key="2">
    <source>
        <dbReference type="ARBA" id="ARBA00023125"/>
    </source>
</evidence>